<dbReference type="GeneID" id="5542732"/>
<evidence type="ECO:0000313" key="2">
    <source>
        <dbReference type="EMBL" id="EDO14706.1"/>
    </source>
</evidence>
<dbReference type="STRING" id="436907.A7TSQ3"/>
<name>A7TSQ3_VANPO</name>
<dbReference type="InParanoid" id="A7TSQ3"/>
<dbReference type="SUPFAM" id="SSF144005">
    <property type="entry name" value="ORC1-binding domain"/>
    <property type="match status" value="1"/>
</dbReference>
<accession>A7TSQ3</accession>
<organism evidence="3">
    <name type="scientific">Vanderwaltozyma polyspora (strain ATCC 22028 / DSM 70294 / BCRC 21397 / CBS 2163 / NBRC 10782 / NRRL Y-8283 / UCD 57-17)</name>
    <name type="common">Kluyveromyces polysporus</name>
    <dbReference type="NCBI Taxonomy" id="436907"/>
    <lineage>
        <taxon>Eukaryota</taxon>
        <taxon>Fungi</taxon>
        <taxon>Dikarya</taxon>
        <taxon>Ascomycota</taxon>
        <taxon>Saccharomycotina</taxon>
        <taxon>Saccharomycetes</taxon>
        <taxon>Saccharomycetales</taxon>
        <taxon>Saccharomycetaceae</taxon>
        <taxon>Vanderwaltozyma</taxon>
    </lineage>
</organism>
<dbReference type="AlphaFoldDB" id="A7TSQ3"/>
<dbReference type="InterPro" id="IPR037240">
    <property type="entry name" value="ORC1-binding_dom"/>
</dbReference>
<dbReference type="RefSeq" id="XP_001642564.1">
    <property type="nucleotide sequence ID" value="XM_001642514.1"/>
</dbReference>
<dbReference type="PhylomeDB" id="A7TSQ3"/>
<gene>
    <name evidence="2" type="ORF">Kpol_381p5</name>
</gene>
<evidence type="ECO:0000313" key="3">
    <source>
        <dbReference type="Proteomes" id="UP000000267"/>
    </source>
</evidence>
<feature type="domain" description="Sir1 ORC-binding" evidence="1">
    <location>
        <begin position="13"/>
        <end position="137"/>
    </location>
</feature>
<protein>
    <recommendedName>
        <fullName evidence="1">Sir1 ORC-binding domain-containing protein</fullName>
    </recommendedName>
</protein>
<dbReference type="InterPro" id="IPR021646">
    <property type="entry name" value="Sir1_ORC-binding"/>
</dbReference>
<sequence>MSSVTTTTSDIITISERYTVIDGFLIYTEKNNGNVTRKIVDVNFRKGFLRDDERIELKKFDLINIDELRERNKHSEMIPCNSTELFNYCDTITRRYYWEYGNLILFTDRSKKEKEKDAERFTVIPLRKYNKATKYLYYKHIAADDDYSDYYSDDDDYFTPIINSGVVNFFKDVMEVYNMNICDNDLNILKDYTKSYYEIKKKSIDTFNEMYYHVRKNNPCITFIKTVLEPIDGEPFPETLTGSTLELYGTKFANFLYLIEVFPSLELSKNKIIPLYYTSDNLTTKISKIFYAIITGDEKYLEYLLLMIRLSCFDWNKPSEKLPPTLSFSEFQYTLDSLKCWVAYATLFRSVQLQNISSTIELFAYSTESKQSKPLCSIDNIYKLLVNEIAKIPDHTFRPLGAGKYLLVGQPFQKEYLVELYSDVKNLFDSRLKELRNYYKDLKDVSVVASMTIKSSKGAAFENRYHPKISITDLFNIDIQRSVVPTICFYNEEDHDKILNLIVDCLTCLMLMIYISSGSPYNFPEMRELKYASNNRNLFINPIDKTVEFIATYSKNKSNIPICKAVDELTSDYIIYAILVLSPIMRKHSHEMNYVMNRDILNEINSDSNLNPNLICFTPQQDLNDKEFTSQILESYLFVDPIRGSLIGYQKFEFLFNDYPSCQLRDLRFNFNNLRHAIIGIQRYELYVDDTGMRVGPAVVRLTGNSSLTHVQNYDVNLTGMKEYENTTEYIDGYLISKFWIKLLGLGYGI</sequence>
<dbReference type="eggNOG" id="ENOG502QWCT">
    <property type="taxonomic scope" value="Eukaryota"/>
</dbReference>
<reference evidence="2 3" key="1">
    <citation type="journal article" date="2007" name="Proc. Natl. Acad. Sci. U.S.A.">
        <title>Independent sorting-out of thousands of duplicated gene pairs in two yeast species descended from a whole-genome duplication.</title>
        <authorList>
            <person name="Scannell D.R."/>
            <person name="Frank A.C."/>
            <person name="Conant G.C."/>
            <person name="Byrne K.P."/>
            <person name="Woolfit M."/>
            <person name="Wolfe K.H."/>
        </authorList>
    </citation>
    <scope>NUCLEOTIDE SEQUENCE [LARGE SCALE GENOMIC DNA]</scope>
    <source>
        <strain evidence="3">ATCC 22028 / DSM 70294 / BCRC 21397 / CBS 2163 / NBRC 10782 / NRRL Y-8283 / UCD 57-17</strain>
    </source>
</reference>
<dbReference type="EMBL" id="DS480520">
    <property type="protein sequence ID" value="EDO14706.1"/>
    <property type="molecule type" value="Genomic_DNA"/>
</dbReference>
<proteinExistence type="predicted"/>
<dbReference type="KEGG" id="vpo:Kpol_381p5"/>
<dbReference type="HOGENOM" id="CLU_003044_0_0_1"/>
<dbReference type="Proteomes" id="UP000000267">
    <property type="component" value="Unassembled WGS sequence"/>
</dbReference>
<dbReference type="Pfam" id="PF11603">
    <property type="entry name" value="Sir1"/>
    <property type="match status" value="1"/>
</dbReference>
<dbReference type="OrthoDB" id="4039556at2759"/>
<dbReference type="OMA" id="RRDANKM"/>
<keyword evidence="3" id="KW-1185">Reference proteome</keyword>
<evidence type="ECO:0000259" key="1">
    <source>
        <dbReference type="Pfam" id="PF11603"/>
    </source>
</evidence>